<organism evidence="1 2">
    <name type="scientific">Trifolium pratense</name>
    <name type="common">Red clover</name>
    <dbReference type="NCBI Taxonomy" id="57577"/>
    <lineage>
        <taxon>Eukaryota</taxon>
        <taxon>Viridiplantae</taxon>
        <taxon>Streptophyta</taxon>
        <taxon>Embryophyta</taxon>
        <taxon>Tracheophyta</taxon>
        <taxon>Spermatophyta</taxon>
        <taxon>Magnoliopsida</taxon>
        <taxon>eudicotyledons</taxon>
        <taxon>Gunneridae</taxon>
        <taxon>Pentapetalae</taxon>
        <taxon>rosids</taxon>
        <taxon>fabids</taxon>
        <taxon>Fabales</taxon>
        <taxon>Fabaceae</taxon>
        <taxon>Papilionoideae</taxon>
        <taxon>50 kb inversion clade</taxon>
        <taxon>NPAAA clade</taxon>
        <taxon>Hologalegina</taxon>
        <taxon>IRL clade</taxon>
        <taxon>Trifolieae</taxon>
        <taxon>Trifolium</taxon>
    </lineage>
</organism>
<evidence type="ECO:0000313" key="2">
    <source>
        <dbReference type="Proteomes" id="UP001177021"/>
    </source>
</evidence>
<name>A0ACB0IW95_TRIPR</name>
<accession>A0ACB0IW95</accession>
<keyword evidence="2" id="KW-1185">Reference proteome</keyword>
<reference evidence="1" key="1">
    <citation type="submission" date="2023-10" db="EMBL/GenBank/DDBJ databases">
        <authorList>
            <person name="Rodriguez Cubillos JULIANA M."/>
            <person name="De Vega J."/>
        </authorList>
    </citation>
    <scope>NUCLEOTIDE SEQUENCE</scope>
</reference>
<comment type="caution">
    <text evidence="1">The sequence shown here is derived from an EMBL/GenBank/DDBJ whole genome shotgun (WGS) entry which is preliminary data.</text>
</comment>
<dbReference type="Proteomes" id="UP001177021">
    <property type="component" value="Unassembled WGS sequence"/>
</dbReference>
<dbReference type="EMBL" id="CASHSV030000002">
    <property type="protein sequence ID" value="CAJ2636330.1"/>
    <property type="molecule type" value="Genomic_DNA"/>
</dbReference>
<evidence type="ECO:0000313" key="1">
    <source>
        <dbReference type="EMBL" id="CAJ2636330.1"/>
    </source>
</evidence>
<sequence>MISLPHLMSPSIPSSDMLKVPDTAASTSTSTIDLSSFRLNLSSSKFYLWHSRLGHVSASRLKYLASTGALGKLQVNDISDCCGCKLAKFSALPFNKSVSVSKAPFDLVHSDVWGPSPILTKGGEYTSNKFSELLAYDGTIHQTSCTDTPQQNGVAERKHRHIVETARSLLLSASVPCEFWGEAIRTAVHAINRIPSSFTSGLSPFEKLYGSTPDYSSLKVFGSTCFVLRPQVERNKLSPRSTICVFLGYGEGQKGYRCYDPSSKKLYVSRHVVFLEHIHFFSLSSDSNTPSMSELTNIDPFGIDDDISSDCNFENCRDGTSATPDTYVPSAPTITQQPPVTVVPTAPPPTPPLPPPPSRYPLRDRKSTQLPDFVYSTYSASFASFLTCVHSLFEPSSYKEAILDPLWRKAMDEELAALHKTDTWDIVPLPPGKRAIGSRWVYKIKTKFDGSVERYKARLVAKGFSQQYGIDYEETFAPMAKMTTIRTLIAVASVRQWHISQMDVKNAFLNGDLQEEVYMVPPAGVSHNQGEVCKLKKALYGLKQAPRAWFEKFSAVIISLKFSSSDYDSALFVRTTSHGRIILSLYVDDMIITGDDVDGIDELKIQLAKIFEMKDLGPLRYFLGIEVAYSPRGYLLSQSKYIANILEQARLSDTRAVDSPLELNVKYVPSNGVPLSDPTLYRTLVGSLVYLTITRPDIAYAVHVVSQFVVSPTTVHWAAVLRILRYLRGTQFQSLLFPSSSSLELRAYSDADWAGDPTDRKSTTGFCIFLGDSLISWKSKKQDIVSRSSTEAEYRAMASTTTEIVWLRWLLSDMGGALSEPTPMYCDNKSAIQIAHNSVFHERTKHIEIDCHFTRHHLQHGTITLPFISSSLQIADLFTKTHSIKRFRFLIDKLSMLPITAS</sequence>
<protein>
    <submittedName>
        <fullName evidence="1">Uncharacterized protein</fullName>
    </submittedName>
</protein>
<proteinExistence type="predicted"/>
<gene>
    <name evidence="1" type="ORF">MILVUS5_LOCUS6842</name>
</gene>